<dbReference type="NCBIfam" id="TIGR00023">
    <property type="entry name" value="glycerol-3-phosphate 1-O-acyltransferase PlsY"/>
    <property type="match status" value="1"/>
</dbReference>
<evidence type="ECO:0000256" key="9">
    <source>
        <dbReference type="ARBA" id="ARBA00023264"/>
    </source>
</evidence>
<comment type="function">
    <text evidence="10">Catalyzes the transfer of an acyl group from acyl-phosphate (acyl-PO(4)) to glycerol-3-phosphate (G3P) to form lysophosphatidic acid (LPA). This enzyme utilizes acyl-phosphate as fatty acyl donor, but not acyl-CoA or acyl-ACP.</text>
</comment>
<dbReference type="EMBL" id="BAABBN010000002">
    <property type="protein sequence ID" value="GAA3909967.1"/>
    <property type="molecule type" value="Genomic_DNA"/>
</dbReference>
<keyword evidence="9 10" id="KW-1208">Phospholipid metabolism</keyword>
<keyword evidence="4 10" id="KW-0812">Transmembrane</keyword>
<dbReference type="RefSeq" id="WP_344794310.1">
    <property type="nucleotide sequence ID" value="NZ_BAABBN010000002.1"/>
</dbReference>
<evidence type="ECO:0000313" key="12">
    <source>
        <dbReference type="Proteomes" id="UP001501565"/>
    </source>
</evidence>
<keyword evidence="12" id="KW-1185">Reference proteome</keyword>
<evidence type="ECO:0000256" key="2">
    <source>
        <dbReference type="ARBA" id="ARBA00022516"/>
    </source>
</evidence>
<dbReference type="SMART" id="SM01207">
    <property type="entry name" value="G3P_acyltransf"/>
    <property type="match status" value="1"/>
</dbReference>
<feature type="transmembrane region" description="Helical" evidence="10">
    <location>
        <begin position="95"/>
        <end position="115"/>
    </location>
</feature>
<sequence>MIVAHSITLDTMMNNDLTLLLSAAFIAYLVGSLPTAMIISKFQHYSDPRQSGSGNAGATNMMRLHGWKSALITLIGDVLKGFLVVKLYQQVGNNSLTHLGVVASAVIIGHIYPLFFRFKGGKGVATILGTMIAISPILSAITLGLWLTALLITRISAYAALICALVSPIVVYFIDNHVLAFWCTCSAILLFSHRENIQQLLSPK</sequence>
<dbReference type="PANTHER" id="PTHR30309">
    <property type="entry name" value="INNER MEMBRANE PROTEIN YGIH"/>
    <property type="match status" value="1"/>
</dbReference>
<organism evidence="11 12">
    <name type="scientific">Litoribacillus peritrichatus</name>
    <dbReference type="NCBI Taxonomy" id="718191"/>
    <lineage>
        <taxon>Bacteria</taxon>
        <taxon>Pseudomonadati</taxon>
        <taxon>Pseudomonadota</taxon>
        <taxon>Gammaproteobacteria</taxon>
        <taxon>Oceanospirillales</taxon>
        <taxon>Oceanospirillaceae</taxon>
        <taxon>Litoribacillus</taxon>
    </lineage>
</organism>
<keyword evidence="7 10" id="KW-0472">Membrane</keyword>
<keyword evidence="1 10" id="KW-1003">Cell membrane</keyword>
<feature type="transmembrane region" description="Helical" evidence="10">
    <location>
        <begin position="127"/>
        <end position="149"/>
    </location>
</feature>
<proteinExistence type="inferred from homology"/>
<dbReference type="Pfam" id="PF02660">
    <property type="entry name" value="G3P_acyltransf"/>
    <property type="match status" value="1"/>
</dbReference>
<evidence type="ECO:0000256" key="8">
    <source>
        <dbReference type="ARBA" id="ARBA00023209"/>
    </source>
</evidence>
<evidence type="ECO:0000256" key="10">
    <source>
        <dbReference type="HAMAP-Rule" id="MF_01043"/>
    </source>
</evidence>
<evidence type="ECO:0000256" key="5">
    <source>
        <dbReference type="ARBA" id="ARBA00022989"/>
    </source>
</evidence>
<evidence type="ECO:0000256" key="6">
    <source>
        <dbReference type="ARBA" id="ARBA00023098"/>
    </source>
</evidence>
<reference evidence="12" key="1">
    <citation type="journal article" date="2019" name="Int. J. Syst. Evol. Microbiol.">
        <title>The Global Catalogue of Microorganisms (GCM) 10K type strain sequencing project: providing services to taxonomists for standard genome sequencing and annotation.</title>
        <authorList>
            <consortium name="The Broad Institute Genomics Platform"/>
            <consortium name="The Broad Institute Genome Sequencing Center for Infectious Disease"/>
            <person name="Wu L."/>
            <person name="Ma J."/>
        </authorList>
    </citation>
    <scope>NUCLEOTIDE SEQUENCE [LARGE SCALE GENOMIC DNA]</scope>
    <source>
        <strain evidence="12">JCM 17551</strain>
    </source>
</reference>
<dbReference type="HAMAP" id="MF_01043">
    <property type="entry name" value="PlsY"/>
    <property type="match status" value="1"/>
</dbReference>
<feature type="transmembrane region" description="Helical" evidence="10">
    <location>
        <begin position="19"/>
        <end position="39"/>
    </location>
</feature>
<comment type="subcellular location">
    <subcellularLocation>
        <location evidence="10">Cell membrane</location>
        <topology evidence="10">Multi-pass membrane protein</topology>
    </subcellularLocation>
</comment>
<dbReference type="InterPro" id="IPR003811">
    <property type="entry name" value="G3P_acylTferase_PlsY"/>
</dbReference>
<evidence type="ECO:0000313" key="11">
    <source>
        <dbReference type="EMBL" id="GAA3909967.1"/>
    </source>
</evidence>
<comment type="subunit">
    <text evidence="10">Probably interacts with PlsX.</text>
</comment>
<comment type="caution">
    <text evidence="11">The sequence shown here is derived from an EMBL/GenBank/DDBJ whole genome shotgun (WGS) entry which is preliminary data.</text>
</comment>
<keyword evidence="3 10" id="KW-0808">Transferase</keyword>
<evidence type="ECO:0000256" key="7">
    <source>
        <dbReference type="ARBA" id="ARBA00023136"/>
    </source>
</evidence>
<keyword evidence="5 10" id="KW-1133">Transmembrane helix</keyword>
<keyword evidence="8 10" id="KW-0594">Phospholipid biosynthesis</keyword>
<accession>A0ABP7LY25</accession>
<keyword evidence="2 10" id="KW-0444">Lipid biosynthesis</keyword>
<evidence type="ECO:0000256" key="4">
    <source>
        <dbReference type="ARBA" id="ARBA00022692"/>
    </source>
</evidence>
<evidence type="ECO:0000256" key="3">
    <source>
        <dbReference type="ARBA" id="ARBA00022679"/>
    </source>
</evidence>
<dbReference type="PANTHER" id="PTHR30309:SF0">
    <property type="entry name" value="GLYCEROL-3-PHOSPHATE ACYLTRANSFERASE-RELATED"/>
    <property type="match status" value="1"/>
</dbReference>
<dbReference type="EC" id="2.3.1.275" evidence="10"/>
<comment type="similarity">
    <text evidence="10">Belongs to the PlsY family.</text>
</comment>
<comment type="pathway">
    <text evidence="10">Lipid metabolism; phospholipid metabolism.</text>
</comment>
<gene>
    <name evidence="10 11" type="primary">plsY</name>
    <name evidence="11" type="ORF">GCM10022277_00830</name>
</gene>
<comment type="catalytic activity">
    <reaction evidence="10">
        <text>an acyl phosphate + sn-glycerol 3-phosphate = a 1-acyl-sn-glycero-3-phosphate + phosphate</text>
        <dbReference type="Rhea" id="RHEA:34075"/>
        <dbReference type="ChEBI" id="CHEBI:43474"/>
        <dbReference type="ChEBI" id="CHEBI:57597"/>
        <dbReference type="ChEBI" id="CHEBI:57970"/>
        <dbReference type="ChEBI" id="CHEBI:59918"/>
        <dbReference type="EC" id="2.3.1.275"/>
    </reaction>
</comment>
<feature type="transmembrane region" description="Helical" evidence="10">
    <location>
        <begin position="155"/>
        <end position="174"/>
    </location>
</feature>
<name>A0ABP7LY25_9GAMM</name>
<keyword evidence="6 10" id="KW-0443">Lipid metabolism</keyword>
<evidence type="ECO:0000256" key="1">
    <source>
        <dbReference type="ARBA" id="ARBA00022475"/>
    </source>
</evidence>
<dbReference type="Proteomes" id="UP001501565">
    <property type="component" value="Unassembled WGS sequence"/>
</dbReference>
<protein>
    <recommendedName>
        <fullName evidence="10">Glycerol-3-phosphate acyltransferase</fullName>
    </recommendedName>
    <alternativeName>
        <fullName evidence="10">Acyl-PO4 G3P acyltransferase</fullName>
    </alternativeName>
    <alternativeName>
        <fullName evidence="10">Acyl-phosphate--glycerol-3-phosphate acyltransferase</fullName>
    </alternativeName>
    <alternativeName>
        <fullName evidence="10">G3P acyltransferase</fullName>
        <shortName evidence="10">GPAT</shortName>
        <ecNumber evidence="10">2.3.1.275</ecNumber>
    </alternativeName>
    <alternativeName>
        <fullName evidence="10">Lysophosphatidic acid synthase</fullName>
        <shortName evidence="10">LPA synthase</shortName>
    </alternativeName>
</protein>